<dbReference type="AlphaFoldDB" id="A0A084EDI6"/>
<organism evidence="2 3">
    <name type="scientific">Sphingobium yanoikuyae</name>
    <name type="common">Sphingomonas yanoikuyae</name>
    <dbReference type="NCBI Taxonomy" id="13690"/>
    <lineage>
        <taxon>Bacteria</taxon>
        <taxon>Pseudomonadati</taxon>
        <taxon>Pseudomonadota</taxon>
        <taxon>Alphaproteobacteria</taxon>
        <taxon>Sphingomonadales</taxon>
        <taxon>Sphingomonadaceae</taxon>
        <taxon>Sphingobium</taxon>
    </lineage>
</organism>
<dbReference type="InterPro" id="IPR036388">
    <property type="entry name" value="WH-like_DNA-bd_sf"/>
</dbReference>
<dbReference type="eggNOG" id="COG1846">
    <property type="taxonomic scope" value="Bacteria"/>
</dbReference>
<evidence type="ECO:0000313" key="3">
    <source>
        <dbReference type="Proteomes" id="UP000028534"/>
    </source>
</evidence>
<dbReference type="PATRIC" id="fig|13690.10.peg.4435"/>
<dbReference type="InterPro" id="IPR036390">
    <property type="entry name" value="WH_DNA-bd_sf"/>
</dbReference>
<feature type="domain" description="HTH marR-type" evidence="1">
    <location>
        <begin position="34"/>
        <end position="132"/>
    </location>
</feature>
<dbReference type="GO" id="GO:0006950">
    <property type="term" value="P:response to stress"/>
    <property type="evidence" value="ECO:0007669"/>
    <property type="project" value="TreeGrafter"/>
</dbReference>
<reference evidence="2 3" key="1">
    <citation type="submission" date="2014-03" db="EMBL/GenBank/DDBJ databases">
        <title>Genome sequence of Sphingobium yanoikuyae B1.</title>
        <authorList>
            <person name="Gan H.M."/>
            <person name="Gan H.Y."/>
            <person name="Savka M.A."/>
        </authorList>
    </citation>
    <scope>NUCLEOTIDE SEQUENCE [LARGE SCALE GENOMIC DNA]</scope>
    <source>
        <strain evidence="2 3">B1</strain>
    </source>
</reference>
<comment type="caution">
    <text evidence="2">The sequence shown here is derived from an EMBL/GenBank/DDBJ whole genome shotgun (WGS) entry which is preliminary data.</text>
</comment>
<dbReference type="Proteomes" id="UP000028534">
    <property type="component" value="Unassembled WGS sequence"/>
</dbReference>
<proteinExistence type="predicted"/>
<evidence type="ECO:0000313" key="2">
    <source>
        <dbReference type="EMBL" id="KEZ16028.1"/>
    </source>
</evidence>
<dbReference type="InterPro" id="IPR000835">
    <property type="entry name" value="HTH_MarR-typ"/>
</dbReference>
<dbReference type="InterPro" id="IPR039422">
    <property type="entry name" value="MarR/SlyA-like"/>
</dbReference>
<dbReference type="STRING" id="13690.AX777_20910"/>
<dbReference type="Gene3D" id="1.10.10.10">
    <property type="entry name" value="Winged helix-like DNA-binding domain superfamily/Winged helix DNA-binding domain"/>
    <property type="match status" value="1"/>
</dbReference>
<sequence length="151" mass="15726">MTIDPDSAFTDPLDAMLGFHLRRTAAAVTGALSEGLAPLGFNPGEATLLRLIGANPGCSQSDIARALRAQPANLVPLINKLLLSGLLEKGAGKGRAIPLALTAQGQALHGQVCAAFDAHEARIGRSIPIEQRRDVIALLRQICLDACCGPD</sequence>
<dbReference type="PANTHER" id="PTHR33164:SF43">
    <property type="entry name" value="HTH-TYPE TRANSCRIPTIONAL REPRESSOR YETL"/>
    <property type="match status" value="1"/>
</dbReference>
<dbReference type="PANTHER" id="PTHR33164">
    <property type="entry name" value="TRANSCRIPTIONAL REGULATOR, MARR FAMILY"/>
    <property type="match status" value="1"/>
</dbReference>
<evidence type="ECO:0000259" key="1">
    <source>
        <dbReference type="SMART" id="SM00347"/>
    </source>
</evidence>
<accession>A0A084EDI6</accession>
<dbReference type="SMART" id="SM00347">
    <property type="entry name" value="HTH_MARR"/>
    <property type="match status" value="1"/>
</dbReference>
<protein>
    <submittedName>
        <fullName evidence="2">Transcriptional regulator</fullName>
    </submittedName>
</protein>
<dbReference type="GO" id="GO:0003700">
    <property type="term" value="F:DNA-binding transcription factor activity"/>
    <property type="evidence" value="ECO:0007669"/>
    <property type="project" value="InterPro"/>
</dbReference>
<dbReference type="Pfam" id="PF12802">
    <property type="entry name" value="MarR_2"/>
    <property type="match status" value="1"/>
</dbReference>
<gene>
    <name evidence="2" type="ORF">CP98_04310</name>
</gene>
<dbReference type="SUPFAM" id="SSF46785">
    <property type="entry name" value="Winged helix' DNA-binding domain"/>
    <property type="match status" value="1"/>
</dbReference>
<name>A0A084EDI6_SPHYA</name>
<dbReference type="RefSeq" id="WP_037522012.1">
    <property type="nucleotide sequence ID" value="NZ_JGVR01000036.1"/>
</dbReference>
<dbReference type="EMBL" id="JGVR01000036">
    <property type="protein sequence ID" value="KEZ16028.1"/>
    <property type="molecule type" value="Genomic_DNA"/>
</dbReference>